<feature type="transmembrane region" description="Helical" evidence="1">
    <location>
        <begin position="83"/>
        <end position="102"/>
    </location>
</feature>
<proteinExistence type="predicted"/>
<evidence type="ECO:0000313" key="2">
    <source>
        <dbReference type="EMBL" id="GBP27268.1"/>
    </source>
</evidence>
<organism evidence="2 3">
    <name type="scientific">Eumeta variegata</name>
    <name type="common">Bagworm moth</name>
    <name type="synonym">Eumeta japonica</name>
    <dbReference type="NCBI Taxonomy" id="151549"/>
    <lineage>
        <taxon>Eukaryota</taxon>
        <taxon>Metazoa</taxon>
        <taxon>Ecdysozoa</taxon>
        <taxon>Arthropoda</taxon>
        <taxon>Hexapoda</taxon>
        <taxon>Insecta</taxon>
        <taxon>Pterygota</taxon>
        <taxon>Neoptera</taxon>
        <taxon>Endopterygota</taxon>
        <taxon>Lepidoptera</taxon>
        <taxon>Glossata</taxon>
        <taxon>Ditrysia</taxon>
        <taxon>Tineoidea</taxon>
        <taxon>Psychidae</taxon>
        <taxon>Oiketicinae</taxon>
        <taxon>Eumeta</taxon>
    </lineage>
</organism>
<accession>A0A4C1ULD3</accession>
<dbReference type="EMBL" id="BGZK01000191">
    <property type="protein sequence ID" value="GBP27268.1"/>
    <property type="molecule type" value="Genomic_DNA"/>
</dbReference>
<protein>
    <submittedName>
        <fullName evidence="2">Uncharacterized protein</fullName>
    </submittedName>
</protein>
<keyword evidence="3" id="KW-1185">Reference proteome</keyword>
<comment type="caution">
    <text evidence="2">The sequence shown here is derived from an EMBL/GenBank/DDBJ whole genome shotgun (WGS) entry which is preliminary data.</text>
</comment>
<dbReference type="AlphaFoldDB" id="A0A4C1ULD3"/>
<dbReference type="Proteomes" id="UP000299102">
    <property type="component" value="Unassembled WGS sequence"/>
</dbReference>
<keyword evidence="1" id="KW-1133">Transmembrane helix</keyword>
<sequence length="103" mass="11811">MAYHLSDVCYYDPRYVSVTVTRVQCFFPSVTEVPEVRKEFFASIKTALKTLKKELNNQLFLESLSAGYADHSISHRDGLRLRIWFKSVPILNFPAALIVILVS</sequence>
<reference evidence="2 3" key="1">
    <citation type="journal article" date="2019" name="Commun. Biol.">
        <title>The bagworm genome reveals a unique fibroin gene that provides high tensile strength.</title>
        <authorList>
            <person name="Kono N."/>
            <person name="Nakamura H."/>
            <person name="Ohtoshi R."/>
            <person name="Tomita M."/>
            <person name="Numata K."/>
            <person name="Arakawa K."/>
        </authorList>
    </citation>
    <scope>NUCLEOTIDE SEQUENCE [LARGE SCALE GENOMIC DNA]</scope>
</reference>
<keyword evidence="1" id="KW-0812">Transmembrane</keyword>
<name>A0A4C1ULD3_EUMVA</name>
<keyword evidence="1" id="KW-0472">Membrane</keyword>
<evidence type="ECO:0000313" key="3">
    <source>
        <dbReference type="Proteomes" id="UP000299102"/>
    </source>
</evidence>
<evidence type="ECO:0000256" key="1">
    <source>
        <dbReference type="SAM" id="Phobius"/>
    </source>
</evidence>
<gene>
    <name evidence="2" type="ORF">EVAR_77282_1</name>
</gene>